<feature type="domain" description="EGF-like" evidence="14">
    <location>
        <begin position="398"/>
        <end position="435"/>
    </location>
</feature>
<feature type="disulfide bond" evidence="12">
    <location>
        <begin position="106"/>
        <end position="115"/>
    </location>
</feature>
<dbReference type="GO" id="GO:0005911">
    <property type="term" value="C:cell-cell junction"/>
    <property type="evidence" value="ECO:0007669"/>
    <property type="project" value="UniProtKB-ARBA"/>
</dbReference>
<evidence type="ECO:0000256" key="11">
    <source>
        <dbReference type="PROSITE-ProRule" id="PRU00076"/>
    </source>
</evidence>
<dbReference type="InterPro" id="IPR036058">
    <property type="entry name" value="Kazal_dom_sf"/>
</dbReference>
<feature type="domain" description="Laminin G" evidence="13">
    <location>
        <begin position="443"/>
        <end position="631"/>
    </location>
</feature>
<dbReference type="SMART" id="SM00282">
    <property type="entry name" value="LamG"/>
    <property type="match status" value="2"/>
</dbReference>
<dbReference type="InterPro" id="IPR000742">
    <property type="entry name" value="EGF"/>
</dbReference>
<dbReference type="InterPro" id="IPR013320">
    <property type="entry name" value="ConA-like_dom_sf"/>
</dbReference>
<feature type="domain" description="Kazal-like" evidence="16">
    <location>
        <begin position="209"/>
        <end position="265"/>
    </location>
</feature>
<dbReference type="Pfam" id="PF07648">
    <property type="entry name" value="Kazal_2"/>
    <property type="match status" value="1"/>
</dbReference>
<dbReference type="Proteomes" id="UP000053105">
    <property type="component" value="Unassembled WGS sequence"/>
</dbReference>
<dbReference type="Pfam" id="PF00054">
    <property type="entry name" value="Laminin_G_1"/>
    <property type="match status" value="2"/>
</dbReference>
<evidence type="ECO:0000313" key="17">
    <source>
        <dbReference type="EMBL" id="KOX73006.1"/>
    </source>
</evidence>
<reference evidence="17 18" key="1">
    <citation type="submission" date="2015-07" db="EMBL/GenBank/DDBJ databases">
        <title>The genome of Melipona quadrifasciata.</title>
        <authorList>
            <person name="Pan H."/>
            <person name="Kapheim K."/>
        </authorList>
    </citation>
    <scope>NUCLEOTIDE SEQUENCE [LARGE SCALE GENOMIC DNA]</scope>
    <source>
        <strain evidence="17">0111107301</strain>
        <tissue evidence="17">Whole body</tissue>
    </source>
</reference>
<feature type="domain" description="EGF-like" evidence="14">
    <location>
        <begin position="622"/>
        <end position="658"/>
    </location>
</feature>
<feature type="disulfide bond" evidence="12">
    <location>
        <begin position="85"/>
        <end position="97"/>
    </location>
</feature>
<keyword evidence="7" id="KW-0084">Basement membrane</keyword>
<dbReference type="SMART" id="SM00181">
    <property type="entry name" value="EGF"/>
    <property type="match status" value="5"/>
</dbReference>
<feature type="domain" description="Laminin EGF-like" evidence="15">
    <location>
        <begin position="85"/>
        <end position="137"/>
    </location>
</feature>
<feature type="disulfide bond" evidence="11">
    <location>
        <begin position="935"/>
        <end position="944"/>
    </location>
</feature>
<feature type="disulfide bond" evidence="12">
    <location>
        <begin position="87"/>
        <end position="104"/>
    </location>
</feature>
<evidence type="ECO:0000256" key="9">
    <source>
        <dbReference type="ARBA" id="ARBA00023180"/>
    </source>
</evidence>
<dbReference type="GO" id="GO:0007476">
    <property type="term" value="P:imaginal disc-derived wing morphogenesis"/>
    <property type="evidence" value="ECO:0007669"/>
    <property type="project" value="UniProtKB-ARBA"/>
</dbReference>
<evidence type="ECO:0000256" key="4">
    <source>
        <dbReference type="ARBA" id="ARBA00022536"/>
    </source>
</evidence>
<dbReference type="SMART" id="SM00180">
    <property type="entry name" value="EGF_Lam"/>
    <property type="match status" value="2"/>
</dbReference>
<dbReference type="PRINTS" id="PR00011">
    <property type="entry name" value="EGFLAMININ"/>
</dbReference>
<name>A0A0M8ZZ24_9HYME</name>
<protein>
    <submittedName>
        <fullName evidence="17">Agrin</fullName>
    </submittedName>
</protein>
<dbReference type="InterPro" id="IPR050372">
    <property type="entry name" value="Neurexin-related_CASP"/>
</dbReference>
<dbReference type="SMART" id="SM00179">
    <property type="entry name" value="EGF_CA"/>
    <property type="match status" value="4"/>
</dbReference>
<evidence type="ECO:0000256" key="10">
    <source>
        <dbReference type="ARBA" id="ARBA00023292"/>
    </source>
</evidence>
<feature type="domain" description="EGF-like" evidence="14">
    <location>
        <begin position="660"/>
        <end position="697"/>
    </location>
</feature>
<dbReference type="PROSITE" id="PS50026">
    <property type="entry name" value="EGF_3"/>
    <property type="match status" value="4"/>
</dbReference>
<dbReference type="EMBL" id="KQ435808">
    <property type="protein sequence ID" value="KOX73006.1"/>
    <property type="molecule type" value="Genomic_DNA"/>
</dbReference>
<gene>
    <name evidence="17" type="ORF">WN51_01374</name>
</gene>
<dbReference type="PROSITE" id="PS00022">
    <property type="entry name" value="EGF_1"/>
    <property type="match status" value="4"/>
</dbReference>
<dbReference type="PROSITE" id="PS51465">
    <property type="entry name" value="KAZAL_2"/>
    <property type="match status" value="1"/>
</dbReference>
<dbReference type="PROSITE" id="PS50027">
    <property type="entry name" value="EGF_LAM_2"/>
    <property type="match status" value="1"/>
</dbReference>
<comment type="caution">
    <text evidence="11">Lacks conserved residue(s) required for the propagation of feature annotation.</text>
</comment>
<dbReference type="CDD" id="cd00104">
    <property type="entry name" value="KAZAL_FS"/>
    <property type="match status" value="1"/>
</dbReference>
<dbReference type="Pfam" id="PF00008">
    <property type="entry name" value="EGF"/>
    <property type="match status" value="3"/>
</dbReference>
<evidence type="ECO:0000256" key="2">
    <source>
        <dbReference type="ARBA" id="ARBA00022525"/>
    </source>
</evidence>
<dbReference type="PANTHER" id="PTHR15036">
    <property type="entry name" value="PIKACHURIN-LIKE PROTEIN"/>
    <property type="match status" value="1"/>
</dbReference>
<evidence type="ECO:0000256" key="5">
    <source>
        <dbReference type="ARBA" id="ARBA00022729"/>
    </source>
</evidence>
<keyword evidence="6" id="KW-0677">Repeat</keyword>
<dbReference type="PROSITE" id="PS01186">
    <property type="entry name" value="EGF_2"/>
    <property type="match status" value="1"/>
</dbReference>
<dbReference type="PROSITE" id="PS50025">
    <property type="entry name" value="LAM_G_DOMAIN"/>
    <property type="match status" value="2"/>
</dbReference>
<dbReference type="FunFam" id="2.10.25.10:FF:000095">
    <property type="entry name" value="Notch, isoform B"/>
    <property type="match status" value="1"/>
</dbReference>
<keyword evidence="4 11" id="KW-0245">EGF-like domain</keyword>
<dbReference type="Gene3D" id="2.60.120.200">
    <property type="match status" value="2"/>
</dbReference>
<comment type="subcellular location">
    <subcellularLocation>
        <location evidence="1">Secreted</location>
        <location evidence="1">Extracellular space</location>
        <location evidence="1">Extracellular matrix</location>
        <location evidence="1">Basement membrane</location>
    </subcellularLocation>
</comment>
<accession>A0A0M8ZZ24</accession>
<keyword evidence="10 12" id="KW-0424">Laminin EGF-like domain</keyword>
<dbReference type="GO" id="GO:0050769">
    <property type="term" value="P:positive regulation of neurogenesis"/>
    <property type="evidence" value="ECO:0007669"/>
    <property type="project" value="UniProtKB-ARBA"/>
</dbReference>
<dbReference type="AlphaFoldDB" id="A0A0M8ZZ24"/>
<keyword evidence="9" id="KW-0325">Glycoprotein</keyword>
<feature type="disulfide bond" evidence="11">
    <location>
        <begin position="425"/>
        <end position="434"/>
    </location>
</feature>
<dbReference type="FunFam" id="2.10.25.10:FF:000083">
    <property type="entry name" value="Laminin subunit alpha"/>
    <property type="match status" value="1"/>
</dbReference>
<dbReference type="InterPro" id="IPR002049">
    <property type="entry name" value="LE_dom"/>
</dbReference>
<evidence type="ECO:0000256" key="1">
    <source>
        <dbReference type="ARBA" id="ARBA00004302"/>
    </source>
</evidence>
<dbReference type="SUPFAM" id="SSF57196">
    <property type="entry name" value="EGF/Laminin"/>
    <property type="match status" value="3"/>
</dbReference>
<dbReference type="PROSITE" id="PS01248">
    <property type="entry name" value="EGF_LAM_1"/>
    <property type="match status" value="1"/>
</dbReference>
<proteinExistence type="predicted"/>
<dbReference type="GO" id="GO:0007411">
    <property type="term" value="P:axon guidance"/>
    <property type="evidence" value="ECO:0007669"/>
    <property type="project" value="UniProtKB-ARBA"/>
</dbReference>
<dbReference type="InterPro" id="IPR001791">
    <property type="entry name" value="Laminin_G"/>
</dbReference>
<dbReference type="GO" id="GO:0016318">
    <property type="term" value="P:ommatidial rotation"/>
    <property type="evidence" value="ECO:0007669"/>
    <property type="project" value="UniProtKB-ARBA"/>
</dbReference>
<dbReference type="SUPFAM" id="SSF49899">
    <property type="entry name" value="Concanavalin A-like lectins/glucanases"/>
    <property type="match status" value="2"/>
</dbReference>
<dbReference type="GO" id="GO:0016020">
    <property type="term" value="C:membrane"/>
    <property type="evidence" value="ECO:0007669"/>
    <property type="project" value="UniProtKB-SubCell"/>
</dbReference>
<dbReference type="GO" id="GO:0120035">
    <property type="term" value="P:regulation of plasma membrane bounded cell projection organization"/>
    <property type="evidence" value="ECO:0007669"/>
    <property type="project" value="UniProtKB-ARBA"/>
</dbReference>
<evidence type="ECO:0000256" key="12">
    <source>
        <dbReference type="PROSITE-ProRule" id="PRU00460"/>
    </source>
</evidence>
<dbReference type="STRING" id="166423.A0A0M8ZZ24"/>
<dbReference type="GO" id="GO:0040008">
    <property type="term" value="P:regulation of growth"/>
    <property type="evidence" value="ECO:0007669"/>
    <property type="project" value="UniProtKB-ARBA"/>
</dbReference>
<keyword evidence="18" id="KW-1185">Reference proteome</keyword>
<evidence type="ECO:0000259" key="16">
    <source>
        <dbReference type="PROSITE" id="PS51465"/>
    </source>
</evidence>
<dbReference type="PANTHER" id="PTHR15036:SF83">
    <property type="entry name" value="AGRIN"/>
    <property type="match status" value="1"/>
</dbReference>
<dbReference type="CDD" id="cd00054">
    <property type="entry name" value="EGF_CA"/>
    <property type="match status" value="3"/>
</dbReference>
<evidence type="ECO:0000259" key="13">
    <source>
        <dbReference type="PROSITE" id="PS50025"/>
    </source>
</evidence>
<feature type="domain" description="EGF-like" evidence="14">
    <location>
        <begin position="907"/>
        <end position="945"/>
    </location>
</feature>
<feature type="disulfide bond" evidence="11">
    <location>
        <begin position="648"/>
        <end position="657"/>
    </location>
</feature>
<dbReference type="OrthoDB" id="88467at2759"/>
<evidence type="ECO:0000256" key="7">
    <source>
        <dbReference type="ARBA" id="ARBA00022869"/>
    </source>
</evidence>
<dbReference type="SMART" id="SM00280">
    <property type="entry name" value="KAZAL"/>
    <property type="match status" value="1"/>
</dbReference>
<organism evidence="17 18">
    <name type="scientific">Melipona quadrifasciata</name>
    <dbReference type="NCBI Taxonomy" id="166423"/>
    <lineage>
        <taxon>Eukaryota</taxon>
        <taxon>Metazoa</taxon>
        <taxon>Ecdysozoa</taxon>
        <taxon>Arthropoda</taxon>
        <taxon>Hexapoda</taxon>
        <taxon>Insecta</taxon>
        <taxon>Pterygota</taxon>
        <taxon>Neoptera</taxon>
        <taxon>Endopterygota</taxon>
        <taxon>Hymenoptera</taxon>
        <taxon>Apocrita</taxon>
        <taxon>Aculeata</taxon>
        <taxon>Apoidea</taxon>
        <taxon>Anthophila</taxon>
        <taxon>Apidae</taxon>
        <taxon>Melipona</taxon>
    </lineage>
</organism>
<evidence type="ECO:0000313" key="18">
    <source>
        <dbReference type="Proteomes" id="UP000053105"/>
    </source>
</evidence>
<dbReference type="CDD" id="cd00055">
    <property type="entry name" value="EGF_Lam"/>
    <property type="match status" value="2"/>
</dbReference>
<dbReference type="CDD" id="cd00110">
    <property type="entry name" value="LamG"/>
    <property type="match status" value="2"/>
</dbReference>
<dbReference type="GO" id="GO:0005509">
    <property type="term" value="F:calcium ion binding"/>
    <property type="evidence" value="ECO:0007669"/>
    <property type="project" value="InterPro"/>
</dbReference>
<keyword evidence="2" id="KW-0964">Secreted</keyword>
<keyword evidence="3" id="KW-0272">Extracellular matrix</keyword>
<dbReference type="SUPFAM" id="SSF100895">
    <property type="entry name" value="Kazal-type serine protease inhibitors"/>
    <property type="match status" value="1"/>
</dbReference>
<keyword evidence="5" id="KW-0732">Signal</keyword>
<dbReference type="FunFam" id="3.30.60.30:FF:000049">
    <property type="entry name" value="Predicted protein"/>
    <property type="match status" value="1"/>
</dbReference>
<evidence type="ECO:0000259" key="15">
    <source>
        <dbReference type="PROSITE" id="PS50027"/>
    </source>
</evidence>
<evidence type="ECO:0000259" key="14">
    <source>
        <dbReference type="PROSITE" id="PS50026"/>
    </source>
</evidence>
<keyword evidence="8 11" id="KW-1015">Disulfide bond</keyword>
<feature type="domain" description="Laminin G" evidence="13">
    <location>
        <begin position="732"/>
        <end position="911"/>
    </location>
</feature>
<dbReference type="InterPro" id="IPR002350">
    <property type="entry name" value="Kazal_dom"/>
</dbReference>
<dbReference type="Gene3D" id="3.30.60.30">
    <property type="match status" value="1"/>
</dbReference>
<dbReference type="GO" id="GO:0005576">
    <property type="term" value="C:extracellular region"/>
    <property type="evidence" value="ECO:0007669"/>
    <property type="project" value="UniProtKB-ARBA"/>
</dbReference>
<dbReference type="Gene3D" id="2.10.25.10">
    <property type="entry name" value="Laminin"/>
    <property type="match status" value="6"/>
</dbReference>
<dbReference type="GO" id="GO:0005604">
    <property type="term" value="C:basement membrane"/>
    <property type="evidence" value="ECO:0007669"/>
    <property type="project" value="UniProtKB-SubCell"/>
</dbReference>
<dbReference type="InterPro" id="IPR001881">
    <property type="entry name" value="EGF-like_Ca-bd_dom"/>
</dbReference>
<sequence>MEVKPCNGDPPLVDADGKEYDCGNGPERRDCPSNSYCHQTTRLARCCRKAQGTQVVKCSDSWHGCCPDGKTAARGPNGAGCPSLCNCNRLGSVSDTCNPETGQCECKPGVGGLKCDRCMPGYWGLPKISEGHPGCIPCGCSLFGSVREDCEQMTGRCVCKNNIRGQKCVICTDHNQILTPSGCYSADTIPPIPTSCNELECYSGGQCSEIGGPHCVCPSSCPSDIPSVPVCGSDGQTYDNECELRLYACRHQADVVTQAFGHCRDDPMVNTDFPVKRYTAVQYTQPAAAISPLSKSTRHLLVPEPDPRYYYTHRAHQETITIDRDNLKHGVAAAYRPTPATIRVVTALLGDLCTDDKDCTIPNSECSNGGCICSEGYAETSDRQECFANYVPVTPTEEFRACLSYPCHPTSTCLDLPSATFACICHSNYTGLLCDEEINKRDYEVPSFDGKSYVRMNRLKAYHKFSVEVEFKTYADNGIILYNQQKSDGTGDFVSLAIVDGHVQFRYNLGNGPVILSSPERVTMKTFHRVAAKRYHKDGVLIFNDGEDVAGQSQGMLKSLDLNQDTFVGNMPTNYSKVYDNIGTNHGFLGCIRKLKINRNFVDLHVGRNKEILETYRVKECGENACANLPCQNGATCQPIFEEDRCICPPQFTGRNCEESLDPCIGEPCQHGATCDILPQGGYVCKCPPGRTGEHCENRENPVGSIPDELPILWEQNNANGILRVDAELTELLIPEMSGDGFLELPCLEGVAKAFSIELWFLTHASDGLLLYNGQLNNGRGDFISLNLVQGKLEFRFNLGSGIANITSPDPVTLDTWHCVRISRLGREGVLQLDDGTVARGLSGSPLTELNLEMPLYVGGVKHWREVHRLAGAWTGLVGAVQRLMVNGKTYQNLAVNVTQHNTEIYDGLPCPSNENPCHNGGVCLPLLNSYLCKCATGYNGLHCEFYTTEQ</sequence>
<dbReference type="GO" id="GO:0048056">
    <property type="term" value="P:R3/R4 cell differentiation"/>
    <property type="evidence" value="ECO:0007669"/>
    <property type="project" value="UniProtKB-ARBA"/>
</dbReference>
<evidence type="ECO:0000256" key="3">
    <source>
        <dbReference type="ARBA" id="ARBA00022530"/>
    </source>
</evidence>
<dbReference type="FunFam" id="2.10.25.10:FF:000012">
    <property type="entry name" value="Delta-like protein"/>
    <property type="match status" value="1"/>
</dbReference>
<evidence type="ECO:0000256" key="8">
    <source>
        <dbReference type="ARBA" id="ARBA00023157"/>
    </source>
</evidence>
<evidence type="ECO:0000256" key="6">
    <source>
        <dbReference type="ARBA" id="ARBA00022737"/>
    </source>
</evidence>
<feature type="disulfide bond" evidence="11">
    <location>
        <begin position="687"/>
        <end position="696"/>
    </location>
</feature>
<dbReference type="Pfam" id="PF00053">
    <property type="entry name" value="EGF_laminin"/>
    <property type="match status" value="2"/>
</dbReference>